<dbReference type="GO" id="GO:0016758">
    <property type="term" value="F:hexosyltransferase activity"/>
    <property type="evidence" value="ECO:0007669"/>
    <property type="project" value="TreeGrafter"/>
</dbReference>
<proteinExistence type="predicted"/>
<dbReference type="Pfam" id="PF13439">
    <property type="entry name" value="Glyco_transf_4"/>
    <property type="match status" value="1"/>
</dbReference>
<evidence type="ECO:0000313" key="4">
    <source>
        <dbReference type="Proteomes" id="UP000260721"/>
    </source>
</evidence>
<sequence>MGGHGSGIYRTERFTAGLDADLKNDQSNGFCPGRISMAYVKKIRILHVAQAAGGVDRYLKMLLKYLDKNRFENIVIASHDYKQEEYRGLADHFEYLDMERSIGYRDLKAAVSLRKRIRYYQPDSIYAHSSKAGALCRLANLGLSSLCVYNPHGWSFMMQVPNRKRKVYVLLERGMAFFTDQIVCISEAEKKAALQHHICKASKLHVIKSGVDIQTYRKRKPSNVQKKDLHIPETSIVVGMVGRLEPQKGADIFLKMAELLLQKRTDIHFLLVGSGAQKQDLLNFAGTHGFLENVHITDWVQDPYDYIELFDIAVLLSRWEGFGLVIPEYMLCQKPIVATFCDAIPELIQNGQNGFLVPKEDAKTACDRVLDLLDDKELQTKFKQNGLKKVYEQYDIQRVSKAHEVLFEMIQNQGR</sequence>
<organism evidence="3 4">
    <name type="scientific">Faecalicoccus pleomorphus</name>
    <dbReference type="NCBI Taxonomy" id="1323"/>
    <lineage>
        <taxon>Bacteria</taxon>
        <taxon>Bacillati</taxon>
        <taxon>Bacillota</taxon>
        <taxon>Erysipelotrichia</taxon>
        <taxon>Erysipelotrichales</taxon>
        <taxon>Erysipelotrichaceae</taxon>
        <taxon>Faecalicoccus</taxon>
    </lineage>
</organism>
<accession>A0A3E3E7D0</accession>
<gene>
    <name evidence="3" type="ORF">DXC78_02165</name>
</gene>
<feature type="domain" description="Glycosyl transferase family 1" evidence="1">
    <location>
        <begin position="225"/>
        <end position="388"/>
    </location>
</feature>
<dbReference type="AlphaFoldDB" id="A0A3E3E7D0"/>
<dbReference type="PANTHER" id="PTHR45947">
    <property type="entry name" value="SULFOQUINOVOSYL TRANSFERASE SQD2"/>
    <property type="match status" value="1"/>
</dbReference>
<reference evidence="3 4" key="1">
    <citation type="submission" date="2018-08" db="EMBL/GenBank/DDBJ databases">
        <title>A genome reference for cultivated species of the human gut microbiota.</title>
        <authorList>
            <person name="Zou Y."/>
            <person name="Xue W."/>
            <person name="Luo G."/>
        </authorList>
    </citation>
    <scope>NUCLEOTIDE SEQUENCE [LARGE SCALE GENOMIC DNA]</scope>
    <source>
        <strain evidence="3 4">TF08-11</strain>
    </source>
</reference>
<evidence type="ECO:0000259" key="1">
    <source>
        <dbReference type="Pfam" id="PF00534"/>
    </source>
</evidence>
<evidence type="ECO:0000313" key="3">
    <source>
        <dbReference type="EMBL" id="RGD77899.1"/>
    </source>
</evidence>
<feature type="domain" description="Glycosyltransferase subfamily 4-like N-terminal" evidence="2">
    <location>
        <begin position="53"/>
        <end position="214"/>
    </location>
</feature>
<dbReference type="PANTHER" id="PTHR45947:SF3">
    <property type="entry name" value="SULFOQUINOVOSYL TRANSFERASE SQD2"/>
    <property type="match status" value="1"/>
</dbReference>
<dbReference type="SUPFAM" id="SSF53756">
    <property type="entry name" value="UDP-Glycosyltransferase/glycogen phosphorylase"/>
    <property type="match status" value="1"/>
</dbReference>
<dbReference type="EMBL" id="QUSK01000003">
    <property type="protein sequence ID" value="RGD77899.1"/>
    <property type="molecule type" value="Genomic_DNA"/>
</dbReference>
<name>A0A3E3E7D0_9FIRM</name>
<evidence type="ECO:0000259" key="2">
    <source>
        <dbReference type="Pfam" id="PF13439"/>
    </source>
</evidence>
<dbReference type="InterPro" id="IPR050194">
    <property type="entry name" value="Glycosyltransferase_grp1"/>
</dbReference>
<keyword evidence="3" id="KW-0808">Transferase</keyword>
<dbReference type="Proteomes" id="UP000260721">
    <property type="component" value="Unassembled WGS sequence"/>
</dbReference>
<dbReference type="Gene3D" id="3.40.50.2000">
    <property type="entry name" value="Glycogen Phosphorylase B"/>
    <property type="match status" value="2"/>
</dbReference>
<dbReference type="InterPro" id="IPR001296">
    <property type="entry name" value="Glyco_trans_1"/>
</dbReference>
<comment type="caution">
    <text evidence="3">The sequence shown here is derived from an EMBL/GenBank/DDBJ whole genome shotgun (WGS) entry which is preliminary data.</text>
</comment>
<protein>
    <submittedName>
        <fullName evidence="3">Glycosyltransferase family 1 protein</fullName>
    </submittedName>
</protein>
<dbReference type="CDD" id="cd03808">
    <property type="entry name" value="GT4_CapM-like"/>
    <property type="match status" value="1"/>
</dbReference>
<dbReference type="InterPro" id="IPR028098">
    <property type="entry name" value="Glyco_trans_4-like_N"/>
</dbReference>
<dbReference type="Pfam" id="PF00534">
    <property type="entry name" value="Glycos_transf_1"/>
    <property type="match status" value="1"/>
</dbReference>